<evidence type="ECO:0000313" key="2">
    <source>
        <dbReference type="Proteomes" id="UP001055811"/>
    </source>
</evidence>
<sequence length="108" mass="12657">MMPSIITRNWASECQQQQHTITILPRTTPWRTQPPPPADRRRETPDTTTLYHGQSIREVMGFLHFLVLSWSKKFFLYISNEVVCVVWQEKNGFQEVIKETPIKSRGAL</sequence>
<comment type="caution">
    <text evidence="1">The sequence shown here is derived from an EMBL/GenBank/DDBJ whole genome shotgun (WGS) entry which is preliminary data.</text>
</comment>
<gene>
    <name evidence="1" type="ORF">L2E82_12146</name>
</gene>
<organism evidence="1 2">
    <name type="scientific">Cichorium intybus</name>
    <name type="common">Chicory</name>
    <dbReference type="NCBI Taxonomy" id="13427"/>
    <lineage>
        <taxon>Eukaryota</taxon>
        <taxon>Viridiplantae</taxon>
        <taxon>Streptophyta</taxon>
        <taxon>Embryophyta</taxon>
        <taxon>Tracheophyta</taxon>
        <taxon>Spermatophyta</taxon>
        <taxon>Magnoliopsida</taxon>
        <taxon>eudicotyledons</taxon>
        <taxon>Gunneridae</taxon>
        <taxon>Pentapetalae</taxon>
        <taxon>asterids</taxon>
        <taxon>campanulids</taxon>
        <taxon>Asterales</taxon>
        <taxon>Asteraceae</taxon>
        <taxon>Cichorioideae</taxon>
        <taxon>Cichorieae</taxon>
        <taxon>Cichoriinae</taxon>
        <taxon>Cichorium</taxon>
    </lineage>
</organism>
<dbReference type="Proteomes" id="UP001055811">
    <property type="component" value="Linkage Group LG02"/>
</dbReference>
<proteinExistence type="predicted"/>
<protein>
    <submittedName>
        <fullName evidence="1">Uncharacterized protein</fullName>
    </submittedName>
</protein>
<keyword evidence="2" id="KW-1185">Reference proteome</keyword>
<reference evidence="1 2" key="2">
    <citation type="journal article" date="2022" name="Mol. Ecol. Resour.">
        <title>The genomes of chicory, endive, great burdock and yacon provide insights into Asteraceae paleo-polyploidization history and plant inulin production.</title>
        <authorList>
            <person name="Fan W."/>
            <person name="Wang S."/>
            <person name="Wang H."/>
            <person name="Wang A."/>
            <person name="Jiang F."/>
            <person name="Liu H."/>
            <person name="Zhao H."/>
            <person name="Xu D."/>
            <person name="Zhang Y."/>
        </authorList>
    </citation>
    <scope>NUCLEOTIDE SEQUENCE [LARGE SCALE GENOMIC DNA]</scope>
    <source>
        <strain evidence="2">cv. Punajuju</strain>
        <tissue evidence="1">Leaves</tissue>
    </source>
</reference>
<evidence type="ECO:0000313" key="1">
    <source>
        <dbReference type="EMBL" id="KAI3782113.1"/>
    </source>
</evidence>
<name>A0ACB9GG01_CICIN</name>
<reference evidence="2" key="1">
    <citation type="journal article" date="2022" name="Mol. Ecol. Resour.">
        <title>The genomes of chicory, endive, great burdock and yacon provide insights into Asteraceae palaeo-polyploidization history and plant inulin production.</title>
        <authorList>
            <person name="Fan W."/>
            <person name="Wang S."/>
            <person name="Wang H."/>
            <person name="Wang A."/>
            <person name="Jiang F."/>
            <person name="Liu H."/>
            <person name="Zhao H."/>
            <person name="Xu D."/>
            <person name="Zhang Y."/>
        </authorList>
    </citation>
    <scope>NUCLEOTIDE SEQUENCE [LARGE SCALE GENOMIC DNA]</scope>
    <source>
        <strain evidence="2">cv. Punajuju</strain>
    </source>
</reference>
<dbReference type="EMBL" id="CM042010">
    <property type="protein sequence ID" value="KAI3782113.1"/>
    <property type="molecule type" value="Genomic_DNA"/>
</dbReference>
<accession>A0ACB9GG01</accession>